<evidence type="ECO:0000313" key="3">
    <source>
        <dbReference type="Proteomes" id="UP001600064"/>
    </source>
</evidence>
<dbReference type="EMBL" id="JAZGUE010000004">
    <property type="protein sequence ID" value="KAL2267189.1"/>
    <property type="molecule type" value="Genomic_DNA"/>
</dbReference>
<protein>
    <submittedName>
        <fullName evidence="2">Uncharacterized protein</fullName>
    </submittedName>
</protein>
<feature type="compositionally biased region" description="Basic residues" evidence="1">
    <location>
        <begin position="26"/>
        <end position="39"/>
    </location>
</feature>
<comment type="caution">
    <text evidence="2">The sequence shown here is derived from an EMBL/GenBank/DDBJ whole genome shotgun (WGS) entry which is preliminary data.</text>
</comment>
<reference evidence="2 3" key="1">
    <citation type="journal article" date="2024" name="Commun. Biol.">
        <title>Comparative genomic analysis of thermophilic fungi reveals convergent evolutionary adaptations and gene losses.</title>
        <authorList>
            <person name="Steindorff A.S."/>
            <person name="Aguilar-Pontes M.V."/>
            <person name="Robinson A.J."/>
            <person name="Andreopoulos B."/>
            <person name="LaButti K."/>
            <person name="Kuo A."/>
            <person name="Mondo S."/>
            <person name="Riley R."/>
            <person name="Otillar R."/>
            <person name="Haridas S."/>
            <person name="Lipzen A."/>
            <person name="Grimwood J."/>
            <person name="Schmutz J."/>
            <person name="Clum A."/>
            <person name="Reid I.D."/>
            <person name="Moisan M.C."/>
            <person name="Butler G."/>
            <person name="Nguyen T.T.M."/>
            <person name="Dewar K."/>
            <person name="Conant G."/>
            <person name="Drula E."/>
            <person name="Henrissat B."/>
            <person name="Hansel C."/>
            <person name="Singer S."/>
            <person name="Hutchinson M.I."/>
            <person name="de Vries R.P."/>
            <person name="Natvig D.O."/>
            <person name="Powell A.J."/>
            <person name="Tsang A."/>
            <person name="Grigoriev I.V."/>
        </authorList>
    </citation>
    <scope>NUCLEOTIDE SEQUENCE [LARGE SCALE GENOMIC DNA]</scope>
    <source>
        <strain evidence="2 3">ATCC 22073</strain>
    </source>
</reference>
<name>A0ABR4D9Z5_9PEZI</name>
<proteinExistence type="predicted"/>
<dbReference type="RefSeq" id="XP_070865916.1">
    <property type="nucleotide sequence ID" value="XM_071010958.1"/>
</dbReference>
<dbReference type="GeneID" id="98125602"/>
<feature type="region of interest" description="Disordered" evidence="1">
    <location>
        <begin position="1"/>
        <end position="47"/>
    </location>
</feature>
<evidence type="ECO:0000256" key="1">
    <source>
        <dbReference type="SAM" id="MobiDB-lite"/>
    </source>
</evidence>
<dbReference type="Proteomes" id="UP001600064">
    <property type="component" value="Unassembled WGS sequence"/>
</dbReference>
<accession>A0ABR4D9Z5</accession>
<gene>
    <name evidence="2" type="ORF">VTJ83DRAFT_4466</name>
</gene>
<evidence type="ECO:0000313" key="2">
    <source>
        <dbReference type="EMBL" id="KAL2267189.1"/>
    </source>
</evidence>
<feature type="compositionally biased region" description="Basic and acidic residues" evidence="1">
    <location>
        <begin position="9"/>
        <end position="25"/>
    </location>
</feature>
<sequence>MDCVATDPSADRPDAESLHHRPTSEKKKKKKSKKKKKQKRNAETRAMVTSTPGIACAVLPAHELNLHLTSQGNYSCHLAKCHQPTIYRTAGALAQYV</sequence>
<organism evidence="2 3">
    <name type="scientific">Remersonia thermophila</name>
    <dbReference type="NCBI Taxonomy" id="72144"/>
    <lineage>
        <taxon>Eukaryota</taxon>
        <taxon>Fungi</taxon>
        <taxon>Dikarya</taxon>
        <taxon>Ascomycota</taxon>
        <taxon>Pezizomycotina</taxon>
        <taxon>Sordariomycetes</taxon>
        <taxon>Sordariomycetidae</taxon>
        <taxon>Sordariales</taxon>
        <taxon>Sordariales incertae sedis</taxon>
        <taxon>Remersonia</taxon>
    </lineage>
</organism>
<keyword evidence="3" id="KW-1185">Reference proteome</keyword>